<feature type="region of interest" description="Disordered" evidence="1">
    <location>
        <begin position="313"/>
        <end position="337"/>
    </location>
</feature>
<evidence type="ECO:0000313" key="4">
    <source>
        <dbReference type="Proteomes" id="UP001229251"/>
    </source>
</evidence>
<keyword evidence="2" id="KW-1133">Transmembrane helix</keyword>
<dbReference type="EMBL" id="JASOOE010000006">
    <property type="protein sequence ID" value="MDK7187121.1"/>
    <property type="molecule type" value="Genomic_DNA"/>
</dbReference>
<dbReference type="Proteomes" id="UP001229251">
    <property type="component" value="Unassembled WGS sequence"/>
</dbReference>
<keyword evidence="2" id="KW-0812">Transmembrane</keyword>
<accession>A0AAJ1Q5W2</accession>
<gene>
    <name evidence="3" type="ORF">QP433_03920</name>
</gene>
<dbReference type="RefSeq" id="WP_285065586.1">
    <property type="nucleotide sequence ID" value="NZ_JASOOE010000006.1"/>
</dbReference>
<name>A0AAJ1Q5W2_9LACT</name>
<dbReference type="Pfam" id="PF06691">
    <property type="entry name" value="DUF1189"/>
    <property type="match status" value="1"/>
</dbReference>
<feature type="transmembrane region" description="Helical" evidence="2">
    <location>
        <begin position="171"/>
        <end position="202"/>
    </location>
</feature>
<keyword evidence="2" id="KW-0472">Membrane</keyword>
<reference evidence="3" key="1">
    <citation type="submission" date="2023-05" db="EMBL/GenBank/DDBJ databases">
        <title>Cataloging the Phylogenetic Diversity of Human Bladder Bacteria.</title>
        <authorList>
            <person name="Du J."/>
        </authorList>
    </citation>
    <scope>NUCLEOTIDE SEQUENCE</scope>
    <source>
        <strain evidence="3">UMB1231</strain>
    </source>
</reference>
<evidence type="ECO:0000256" key="2">
    <source>
        <dbReference type="SAM" id="Phobius"/>
    </source>
</evidence>
<evidence type="ECO:0000256" key="1">
    <source>
        <dbReference type="SAM" id="MobiDB-lite"/>
    </source>
</evidence>
<feature type="transmembrane region" description="Helical" evidence="2">
    <location>
        <begin position="30"/>
        <end position="48"/>
    </location>
</feature>
<feature type="transmembrane region" description="Helical" evidence="2">
    <location>
        <begin position="236"/>
        <end position="255"/>
    </location>
</feature>
<protein>
    <submittedName>
        <fullName evidence="3">DUF1189 family protein</fullName>
    </submittedName>
</protein>
<feature type="transmembrane region" description="Helical" evidence="2">
    <location>
        <begin position="214"/>
        <end position="230"/>
    </location>
</feature>
<sequence>MKRTFLILKAALSNPRYFIEGIDLAWSKHVILALIVTLFMALNTFIAIRPSYQNLLDNISQADTHVPKFQVKNEELQLASGEKSLYYHSAPFQLVVDDQLVNHSTDGGLILNNEDAEKISSNSLVNLILSKDRILFYLKGQNQLMTFDYQIIPNEASLHQSLDLLRMSKPLVFFSTFLLSFLFYAYLIALTTLFSGILNFWLNTPLTFSYRLKLVIMCSFFPLIFLQIIQMFLPNFYVPIFAIVVLILMIAYYAFKRHTLFIREVMQKIQTIDKDEFSRLINEDPKSLHEYLAGPDQADLIDQKEIDEIHEFIKASKDKSDKNSKDNSKENHDHHEE</sequence>
<comment type="caution">
    <text evidence="3">The sequence shown here is derived from an EMBL/GenBank/DDBJ whole genome shotgun (WGS) entry which is preliminary data.</text>
</comment>
<organism evidence="3 4">
    <name type="scientific">Facklamia hominis</name>
    <dbReference type="NCBI Taxonomy" id="178214"/>
    <lineage>
        <taxon>Bacteria</taxon>
        <taxon>Bacillati</taxon>
        <taxon>Bacillota</taxon>
        <taxon>Bacilli</taxon>
        <taxon>Lactobacillales</taxon>
        <taxon>Aerococcaceae</taxon>
        <taxon>Facklamia</taxon>
    </lineage>
</organism>
<evidence type="ECO:0000313" key="3">
    <source>
        <dbReference type="EMBL" id="MDK7187121.1"/>
    </source>
</evidence>
<proteinExistence type="predicted"/>
<dbReference type="AlphaFoldDB" id="A0AAJ1Q5W2"/>
<dbReference type="InterPro" id="IPR009574">
    <property type="entry name" value="DUF1189"/>
</dbReference>